<dbReference type="RefSeq" id="WP_154326450.1">
    <property type="nucleotide sequence ID" value="NZ_CP045696.1"/>
</dbReference>
<organism evidence="1 2">
    <name type="scientific">Sodaliphilus pleomorphus</name>
    <dbReference type="NCBI Taxonomy" id="2606626"/>
    <lineage>
        <taxon>Bacteria</taxon>
        <taxon>Pseudomonadati</taxon>
        <taxon>Bacteroidota</taxon>
        <taxon>Bacteroidia</taxon>
        <taxon>Bacteroidales</taxon>
        <taxon>Muribaculaceae</taxon>
        <taxon>Sodaliphilus</taxon>
    </lineage>
</organism>
<comment type="caution">
    <text evidence="1">The sequence shown here is derived from an EMBL/GenBank/DDBJ whole genome shotgun (WGS) entry which is preliminary data.</text>
</comment>
<evidence type="ECO:0000313" key="1">
    <source>
        <dbReference type="EMBL" id="MSS17774.1"/>
    </source>
</evidence>
<dbReference type="InterPro" id="IPR019694">
    <property type="entry name" value="Phage_HP1_Orf23"/>
</dbReference>
<sequence length="401" mass="42661">MSTSLKIERQNGNVVKALPGEDHITGFMAYLATGDIPAGFKSEHVQALSSIEAAEAAGIIDHTTGADGEETPAAWGLRVIHYHLSEIYRLNPGVSLYVGIFEKPTGSNMTFAEIKTVQNYAGSRIRQMGVWCGDRALSEDDLVTLQGIGDNLAESAGELSIIYAPKVDSVQTLPTDIAGGGKNRVSVVIGQAGSGMGAELYKDAKNSAKASVSGLGVVLGLVSSAKVHQCIAWVKEFPTGVSVPAFGDGTLLRDMDRAMVEQLDTARYLFFDTKTGQAGSYMNDSHTMDSAQSDYASIESVRTMDKAVRGVRAYIIPELGGNVYVDADSGQLASYTVAYLETVANHALEDMERAGELSGYKAEIDPAQDVAATSTVDIVIKQVAVPVMRHVRIKIGFAKSV</sequence>
<dbReference type="Pfam" id="PF10758">
    <property type="entry name" value="DUF2586"/>
    <property type="match status" value="1"/>
</dbReference>
<dbReference type="Proteomes" id="UP000483362">
    <property type="component" value="Unassembled WGS sequence"/>
</dbReference>
<dbReference type="EMBL" id="VULT01000012">
    <property type="protein sequence ID" value="MSS17774.1"/>
    <property type="molecule type" value="Genomic_DNA"/>
</dbReference>
<reference evidence="1 2" key="1">
    <citation type="submission" date="2019-08" db="EMBL/GenBank/DDBJ databases">
        <title>In-depth cultivation of the pig gut microbiome towards novel bacterial diversity and tailored functional studies.</title>
        <authorList>
            <person name="Wylensek D."/>
            <person name="Hitch T.C.A."/>
            <person name="Clavel T."/>
        </authorList>
    </citation>
    <scope>NUCLEOTIDE SEQUENCE [LARGE SCALE GENOMIC DNA]</scope>
    <source>
        <strain evidence="1 2">Oil-RF-744-WCA-WT-10</strain>
    </source>
</reference>
<accession>A0A6L5XEZ1</accession>
<evidence type="ECO:0000313" key="2">
    <source>
        <dbReference type="Proteomes" id="UP000483362"/>
    </source>
</evidence>
<keyword evidence="2" id="KW-1185">Reference proteome</keyword>
<name>A0A6L5XEZ1_9BACT</name>
<dbReference type="AlphaFoldDB" id="A0A6L5XEZ1"/>
<proteinExistence type="predicted"/>
<gene>
    <name evidence="1" type="ORF">FYJ29_08410</name>
</gene>
<protein>
    <submittedName>
        <fullName evidence="1">DUF2586 family protein</fullName>
    </submittedName>
</protein>